<feature type="domain" description="Calponin-homology (CH)" evidence="14">
    <location>
        <begin position="740"/>
        <end position="866"/>
    </location>
</feature>
<gene>
    <name evidence="15" type="ORF">TrLO_g10784</name>
</gene>
<feature type="compositionally biased region" description="Low complexity" evidence="13">
    <location>
        <begin position="215"/>
        <end position="237"/>
    </location>
</feature>
<dbReference type="OrthoDB" id="2148418at2759"/>
<name>A0A9W7FR85_9STRA</name>
<dbReference type="InterPro" id="IPR027417">
    <property type="entry name" value="P-loop_NTPase"/>
</dbReference>
<dbReference type="EMBL" id="BRXW01000254">
    <property type="protein sequence ID" value="GMI16526.1"/>
    <property type="molecule type" value="Genomic_DNA"/>
</dbReference>
<dbReference type="SUPFAM" id="SSF47576">
    <property type="entry name" value="Calponin-homology domain, CH-domain"/>
    <property type="match status" value="1"/>
</dbReference>
<dbReference type="SMART" id="SM00015">
    <property type="entry name" value="IQ"/>
    <property type="match status" value="19"/>
</dbReference>
<evidence type="ECO:0000313" key="16">
    <source>
        <dbReference type="Proteomes" id="UP001165122"/>
    </source>
</evidence>
<dbReference type="GO" id="GO:0005737">
    <property type="term" value="C:cytoplasm"/>
    <property type="evidence" value="ECO:0007669"/>
    <property type="project" value="UniProtKB-SubCell"/>
</dbReference>
<dbReference type="PANTHER" id="PTHR22706">
    <property type="entry name" value="ASSEMBLY FACTOR FOR SPINDLE MICROTUBULES"/>
    <property type="match status" value="1"/>
</dbReference>
<evidence type="ECO:0000256" key="2">
    <source>
        <dbReference type="ARBA" id="ARBA00004496"/>
    </source>
</evidence>
<sequence length="2033" mass="228231">MMISQSVDKENASVQPTASSKLLPPPVSPSSRKPLTPRSKNSINTFSSDAPASKGSSNLMIFSPPSAKTAAPVKPFEVETVIVPVINLDSFGESIWLDFGSTNNLVGIPRSMNFKFTSSTTQTVKMEKNGGAKKGFTVSFTELIVSANTTSTASITWTPNFNGGAKETIRFKLQRGSAQIQCIGRAEGGSNEPEKNVILTTKPPKFQKKMKMASKTKTSTKQTTPPVPPTTLTANPTKIASKLASKLSTKQTPKPNATNPIKPSKTPSKTPKKSVHSRPKLTPKKTTTKHTKITYDANWADKQQFALTSWINYVFLPSDEGEHEEQLSELVRVKSEDSEDTKAEEAAQAAIDRAALRTLLIHRRYTSAKNASTDLFNNTHFQQIRYNLDQAVKLDKLKAREDRDMYRDLGLRGHIVNLLMSYQTEWLKVGLETMFGEEVVSSFAPKTPSSLSLEVDTAKAKQRLQIANKKQHTTTTGKNPLTRTQRALKRFIIERVLGDPELLAKYTKGKCKMPSGKFEKLYKQELRKASLQRVLLLVGFLDQSRQNNVLERVPCLFTPGSTEVKSTKELLNVLCRDFLSGEGNVVKHLAQMGLKITYEQKFIDEYDFSVSNLAVDLRDGVRLCRMAELLTNDDSRSLSKQLRVPAVSRLQKIANVKVALKALEEAGVALGGLQPKDVVDGNRSGVLSLLWRTVVHFSLSQLVDRKKVEQEIKDVRRARKRRAIMGGFKPSMSEDSEMEQELTSLLLTWCTEVCATFGTEITNFTTSFADGKALCLLIHYYHPALLPRADILPTTTDVNANSTIVLSQKDLLFNEQKNARLAKRTMSDLGGIPSMLRDFDTSCIPEEKSMVGCVAYLCSRLIESSSEIQACLVIQSAFRRFYGHKLLEKKKTEALIIWRWWKKYSKLIKTNKQVKTRKAGHKIKNFVVQCKKRRESIRASKDTRTKWINASTVLCNSIRMFLAKTVAAKLRTEKEAREAKLRAEQEAEEHKLQQQQEAKEQAAAVVISSGVRMLLAKNKIALVKQLNADHQAKLKFDSAIQIQRIFRGYAAATNFTMAIYGATMIQALARGFTTRIRYLKTKQSIVTLQAILRGGFVRVEIEKQDRAAVQIQKMFRCAMAQIEATVMLISAIRIQCFVRQFLARRIMAQRRVEVEKFFEQAMKQQIFDAGMLSLQKIVRGKKKRSNFLKFKNAAITLQSFFRGVIVRNEIFFAHFAAGEIQRMWRGSHQQAKFIMMIFGSMRIQSFGRMIAQKREFTTILLSIKLIQNWFRNLKMLQGEKQTAAAVVIQTLVRGFVERTEFVSSVNKIIAVQSLARMKTSRAVFASTKNAVVAIQALARKNAAVETFQNAIVGSMVIQAAVRKFQAMRSFAKSIDACVKIQSVGRKAVAAKKVKLLLKQKKQVESATLIQSIVRKCQSTKVVKSALLVRNTKASTKIQALVRGVLARNEHFFNHFAATEIQRMWRGSRDQCQYMLMVIAAIKIQSFVRMDLQRTDFEVEKLAIGMIQRWWKCMILRKGEREVAAATKLQALIRGRQAQGVYVEKVMGAIMIQSVFKMAKARKAFKASVVGVKKIQAMARGKKQVKVFGEKVKGAVVVASFARSIVARTKFVKTINSTVKIQAQVRSFVARSKFARTLAARKIDAVVRIQGLFRGWSVRENLKFKNFAAGEIQRMWRGSAQQVKYITMVLSAIHVQSVFRMAIVRGDLKFKNFAACVIQCRFRSAAAKVKVKALKAEVFEGKVQAMGEKNAAKRIQAGARKLLRKIRIKKNVDTVGRYVRGFLGRKRAAARMNLVLGIQSMWRGRIVRKKTGKRMRVIRMKVALANKKALEMPEMRLGVRTQLALQVLLNSKRLAEIMRAVTTLEVSSRFSERCCEAFSAAGAPEVLFKLIRTCNRSLPHIELLQFTLMTISNVAKWEHLVDSVATEHSIDTLVDLIQTFRDKEILVVLCGELLVRLISTVDGCRDKAACESNLKRLQGILKLTKRKAGVVGRVGGVRTGQGAKKEKNGGIKNHGIIILQQIFEEMGEAENAGC</sequence>
<evidence type="ECO:0000256" key="6">
    <source>
        <dbReference type="ARBA" id="ARBA00022737"/>
    </source>
</evidence>
<dbReference type="Gene3D" id="1.10.418.10">
    <property type="entry name" value="Calponin-like domain"/>
    <property type="match status" value="2"/>
</dbReference>
<feature type="coiled-coil region" evidence="12">
    <location>
        <begin position="967"/>
        <end position="1002"/>
    </location>
</feature>
<keyword evidence="10" id="KW-0539">Nucleus</keyword>
<dbReference type="InterPro" id="IPR011989">
    <property type="entry name" value="ARM-like"/>
</dbReference>
<dbReference type="GO" id="GO:0000278">
    <property type="term" value="P:mitotic cell cycle"/>
    <property type="evidence" value="ECO:0007669"/>
    <property type="project" value="TreeGrafter"/>
</dbReference>
<evidence type="ECO:0000259" key="14">
    <source>
        <dbReference type="PROSITE" id="PS50021"/>
    </source>
</evidence>
<keyword evidence="5" id="KW-0132">Cell division</keyword>
<keyword evidence="16" id="KW-1185">Reference proteome</keyword>
<feature type="region of interest" description="Disordered" evidence="13">
    <location>
        <begin position="1"/>
        <end position="58"/>
    </location>
</feature>
<evidence type="ECO:0000256" key="5">
    <source>
        <dbReference type="ARBA" id="ARBA00022618"/>
    </source>
</evidence>
<dbReference type="SUPFAM" id="SSF52540">
    <property type="entry name" value="P-loop containing nucleoside triphosphate hydrolases"/>
    <property type="match status" value="3"/>
</dbReference>
<dbReference type="PANTHER" id="PTHR22706:SF1">
    <property type="entry name" value="ASSEMBLY FACTOR FOR SPINDLE MICROTUBULES"/>
    <property type="match status" value="1"/>
</dbReference>
<dbReference type="GO" id="GO:0051301">
    <property type="term" value="P:cell division"/>
    <property type="evidence" value="ECO:0007669"/>
    <property type="project" value="UniProtKB-KW"/>
</dbReference>
<proteinExistence type="predicted"/>
<comment type="subcellular location">
    <subcellularLocation>
        <location evidence="2">Cytoplasm</location>
    </subcellularLocation>
    <subcellularLocation>
        <location evidence="1">Nucleus</location>
    </subcellularLocation>
</comment>
<dbReference type="Pfam" id="PF00612">
    <property type="entry name" value="IQ"/>
    <property type="match status" value="5"/>
</dbReference>
<dbReference type="SUPFAM" id="SSF48371">
    <property type="entry name" value="ARM repeat"/>
    <property type="match status" value="1"/>
</dbReference>
<dbReference type="GO" id="GO:0005516">
    <property type="term" value="F:calmodulin binding"/>
    <property type="evidence" value="ECO:0007669"/>
    <property type="project" value="UniProtKB-KW"/>
</dbReference>
<accession>A0A9W7FR85</accession>
<dbReference type="PROSITE" id="PS50096">
    <property type="entry name" value="IQ"/>
    <property type="match status" value="10"/>
</dbReference>
<evidence type="ECO:0000256" key="4">
    <source>
        <dbReference type="ARBA" id="ARBA00022553"/>
    </source>
</evidence>
<dbReference type="InterPro" id="IPR000048">
    <property type="entry name" value="IQ_motif_EF-hand-BS"/>
</dbReference>
<comment type="caution">
    <text evidence="15">The sequence shown here is derived from an EMBL/GenBank/DDBJ whole genome shotgun (WGS) entry which is preliminary data.</text>
</comment>
<dbReference type="InterPro" id="IPR001715">
    <property type="entry name" value="CH_dom"/>
</dbReference>
<evidence type="ECO:0000256" key="7">
    <source>
        <dbReference type="ARBA" id="ARBA00022776"/>
    </source>
</evidence>
<dbReference type="InterPro" id="IPR031549">
    <property type="entry name" value="ASH"/>
</dbReference>
<keyword evidence="4" id="KW-0597">Phosphoprotein</keyword>
<evidence type="ECO:0000256" key="11">
    <source>
        <dbReference type="ARBA" id="ARBA00023306"/>
    </source>
</evidence>
<dbReference type="GO" id="GO:0007051">
    <property type="term" value="P:spindle organization"/>
    <property type="evidence" value="ECO:0007669"/>
    <property type="project" value="TreeGrafter"/>
</dbReference>
<keyword evidence="8" id="KW-0112">Calmodulin-binding</keyword>
<dbReference type="SMART" id="SM00033">
    <property type="entry name" value="CH"/>
    <property type="match status" value="2"/>
</dbReference>
<feature type="domain" description="Calponin-homology (CH)" evidence="14">
    <location>
        <begin position="565"/>
        <end position="698"/>
    </location>
</feature>
<evidence type="ECO:0000256" key="8">
    <source>
        <dbReference type="ARBA" id="ARBA00022860"/>
    </source>
</evidence>
<dbReference type="GO" id="GO:0051295">
    <property type="term" value="P:establishment of meiotic spindle localization"/>
    <property type="evidence" value="ECO:0007669"/>
    <property type="project" value="TreeGrafter"/>
</dbReference>
<keyword evidence="9 12" id="KW-0175">Coiled coil</keyword>
<evidence type="ECO:0000256" key="3">
    <source>
        <dbReference type="ARBA" id="ARBA00022490"/>
    </source>
</evidence>
<dbReference type="Gene3D" id="1.25.10.10">
    <property type="entry name" value="Leucine-rich Repeat Variant"/>
    <property type="match status" value="1"/>
</dbReference>
<dbReference type="Gene3D" id="1.20.5.190">
    <property type="match status" value="5"/>
</dbReference>
<dbReference type="PROSITE" id="PS50021">
    <property type="entry name" value="CH"/>
    <property type="match status" value="2"/>
</dbReference>
<keyword evidence="7" id="KW-0498">Mitosis</keyword>
<keyword evidence="11" id="KW-0131">Cell cycle</keyword>
<dbReference type="Proteomes" id="UP001165122">
    <property type="component" value="Unassembled WGS sequence"/>
</dbReference>
<dbReference type="InterPro" id="IPR016024">
    <property type="entry name" value="ARM-type_fold"/>
</dbReference>
<evidence type="ECO:0000313" key="15">
    <source>
        <dbReference type="EMBL" id="GMI16526.1"/>
    </source>
</evidence>
<dbReference type="GO" id="GO:0000922">
    <property type="term" value="C:spindle pole"/>
    <property type="evidence" value="ECO:0007669"/>
    <property type="project" value="TreeGrafter"/>
</dbReference>
<protein>
    <recommendedName>
        <fullName evidence="14">Calponin-homology (CH) domain-containing protein</fullName>
    </recommendedName>
</protein>
<evidence type="ECO:0000256" key="10">
    <source>
        <dbReference type="ARBA" id="ARBA00023242"/>
    </source>
</evidence>
<feature type="compositionally biased region" description="Polar residues" evidence="13">
    <location>
        <begin position="246"/>
        <end position="261"/>
    </location>
</feature>
<dbReference type="Pfam" id="PF00307">
    <property type="entry name" value="CH"/>
    <property type="match status" value="2"/>
</dbReference>
<keyword evidence="3" id="KW-0963">Cytoplasm</keyword>
<dbReference type="Pfam" id="PF15780">
    <property type="entry name" value="ASH"/>
    <property type="match status" value="1"/>
</dbReference>
<feature type="compositionally biased region" description="Polar residues" evidence="13">
    <location>
        <begin position="38"/>
        <end position="58"/>
    </location>
</feature>
<feature type="compositionally biased region" description="Basic residues" evidence="13">
    <location>
        <begin position="205"/>
        <end position="214"/>
    </location>
</feature>
<dbReference type="GO" id="GO:0005634">
    <property type="term" value="C:nucleus"/>
    <property type="evidence" value="ECO:0007669"/>
    <property type="project" value="UniProtKB-SubCell"/>
</dbReference>
<feature type="region of interest" description="Disordered" evidence="13">
    <location>
        <begin position="202"/>
        <end position="289"/>
    </location>
</feature>
<organism evidence="15 16">
    <name type="scientific">Triparma laevis f. longispina</name>
    <dbReference type="NCBI Taxonomy" id="1714387"/>
    <lineage>
        <taxon>Eukaryota</taxon>
        <taxon>Sar</taxon>
        <taxon>Stramenopiles</taxon>
        <taxon>Ochrophyta</taxon>
        <taxon>Bolidophyceae</taxon>
        <taxon>Parmales</taxon>
        <taxon>Triparmaceae</taxon>
        <taxon>Triparma</taxon>
    </lineage>
</organism>
<evidence type="ECO:0000256" key="1">
    <source>
        <dbReference type="ARBA" id="ARBA00004123"/>
    </source>
</evidence>
<evidence type="ECO:0000256" key="9">
    <source>
        <dbReference type="ARBA" id="ARBA00023054"/>
    </source>
</evidence>
<dbReference type="CDD" id="cd21224">
    <property type="entry name" value="CH_ASPM_rpt2"/>
    <property type="match status" value="1"/>
</dbReference>
<dbReference type="InterPro" id="IPR036872">
    <property type="entry name" value="CH_dom_sf"/>
</dbReference>
<evidence type="ECO:0000256" key="13">
    <source>
        <dbReference type="SAM" id="MobiDB-lite"/>
    </source>
</evidence>
<reference evidence="16" key="1">
    <citation type="journal article" date="2023" name="Commun. Biol.">
        <title>Genome analysis of Parmales, the sister group of diatoms, reveals the evolutionary specialization of diatoms from phago-mixotrophs to photoautotrophs.</title>
        <authorList>
            <person name="Ban H."/>
            <person name="Sato S."/>
            <person name="Yoshikawa S."/>
            <person name="Yamada K."/>
            <person name="Nakamura Y."/>
            <person name="Ichinomiya M."/>
            <person name="Sato N."/>
            <person name="Blanc-Mathieu R."/>
            <person name="Endo H."/>
            <person name="Kuwata A."/>
            <person name="Ogata H."/>
        </authorList>
    </citation>
    <scope>NUCLEOTIDE SEQUENCE [LARGE SCALE GENOMIC DNA]</scope>
    <source>
        <strain evidence="16">NIES 3700</strain>
    </source>
</reference>
<dbReference type="CDD" id="cd21223">
    <property type="entry name" value="CH_ASPM_rpt1"/>
    <property type="match status" value="1"/>
</dbReference>
<feature type="compositionally biased region" description="Basic residues" evidence="13">
    <location>
        <begin position="270"/>
        <end position="289"/>
    </location>
</feature>
<keyword evidence="6" id="KW-0677">Repeat</keyword>
<feature type="compositionally biased region" description="Polar residues" evidence="13">
    <location>
        <begin position="1"/>
        <end position="18"/>
    </location>
</feature>
<evidence type="ECO:0000256" key="12">
    <source>
        <dbReference type="SAM" id="Coils"/>
    </source>
</evidence>
<dbReference type="InterPro" id="IPR051185">
    <property type="entry name" value="ASPM"/>
</dbReference>